<dbReference type="GO" id="GO:0051864">
    <property type="term" value="F:histone H3K36 demethylase activity"/>
    <property type="evidence" value="ECO:0007669"/>
    <property type="project" value="TreeGrafter"/>
</dbReference>
<dbReference type="PROSITE" id="PS51184">
    <property type="entry name" value="JMJC"/>
    <property type="match status" value="1"/>
</dbReference>
<dbReference type="SMART" id="SM00558">
    <property type="entry name" value="JmjC"/>
    <property type="match status" value="1"/>
</dbReference>
<dbReference type="GO" id="GO:0005634">
    <property type="term" value="C:nucleus"/>
    <property type="evidence" value="ECO:0007669"/>
    <property type="project" value="TreeGrafter"/>
</dbReference>
<dbReference type="AlphaFoldDB" id="A0A164J1C4"/>
<proteinExistence type="predicted"/>
<keyword evidence="3" id="KW-1185">Reference proteome</keyword>
<dbReference type="Proteomes" id="UP000076858">
    <property type="component" value="Unassembled WGS sequence"/>
</dbReference>
<dbReference type="GO" id="GO:0032259">
    <property type="term" value="P:methylation"/>
    <property type="evidence" value="ECO:0007669"/>
    <property type="project" value="UniProtKB-KW"/>
</dbReference>
<dbReference type="PANTHER" id="PTHR10694">
    <property type="entry name" value="LYSINE-SPECIFIC DEMETHYLASE"/>
    <property type="match status" value="1"/>
</dbReference>
<dbReference type="GO" id="GO:0010468">
    <property type="term" value="P:regulation of gene expression"/>
    <property type="evidence" value="ECO:0007669"/>
    <property type="project" value="TreeGrafter"/>
</dbReference>
<dbReference type="GO" id="GO:0008168">
    <property type="term" value="F:methyltransferase activity"/>
    <property type="evidence" value="ECO:0007669"/>
    <property type="project" value="UniProtKB-KW"/>
</dbReference>
<evidence type="ECO:0000259" key="1">
    <source>
        <dbReference type="PROSITE" id="PS51184"/>
    </source>
</evidence>
<dbReference type="InterPro" id="IPR003347">
    <property type="entry name" value="JmjC_dom"/>
</dbReference>
<dbReference type="EMBL" id="LRGB01006005">
    <property type="protein sequence ID" value="KZS01852.1"/>
    <property type="molecule type" value="Genomic_DNA"/>
</dbReference>
<dbReference type="GO" id="GO:0032454">
    <property type="term" value="F:histone H3K9 demethylase activity"/>
    <property type="evidence" value="ECO:0007669"/>
    <property type="project" value="TreeGrafter"/>
</dbReference>
<feature type="non-terminal residue" evidence="2">
    <location>
        <position position="324"/>
    </location>
</feature>
<dbReference type="STRING" id="35525.A0A164J1C4"/>
<feature type="non-terminal residue" evidence="2">
    <location>
        <position position="1"/>
    </location>
</feature>
<keyword evidence="2" id="KW-0489">Methyltransferase</keyword>
<accession>A0A164J1C4</accession>
<protein>
    <submittedName>
        <fullName evidence="2">Putative Lysine-specific demethylase 4B</fullName>
    </submittedName>
</protein>
<dbReference type="GO" id="GO:0000785">
    <property type="term" value="C:chromatin"/>
    <property type="evidence" value="ECO:0007669"/>
    <property type="project" value="TreeGrafter"/>
</dbReference>
<dbReference type="Gene3D" id="2.60.120.650">
    <property type="entry name" value="Cupin"/>
    <property type="match status" value="1"/>
</dbReference>
<evidence type="ECO:0000313" key="2">
    <source>
        <dbReference type="EMBL" id="KZS01852.1"/>
    </source>
</evidence>
<gene>
    <name evidence="2" type="ORF">APZ42_001363</name>
</gene>
<sequence>ILENSGVKLTPPSNEFRDFKTFTAKIFKKYAQQCGAVCVTPHGIPDYSLKIGELVKEKVCPHIQEYEQHSEGFFLITDKKDKPCSYENFVKKCQKFDSQKTLDFPGPTIFWNQMFRMFRGVLQEKRRKKDFPSYVFDKDFSLFPKETTFHWHLTPLNKTFLPFLKEEFHDMHNPDIKMPGINTCQLLLGHAMSYTGWHVENVNLPSINYQHSGKTRYWVVVAEKYGVLLKEFFRKNIPSFYKECRSAELHKCFLVMPQLLKANDPPIPFHFFKQCKGDYIITFPGSFHFVVNSGLNVAQATNFAFPESLPFAKARKGCSCVYSE</sequence>
<dbReference type="PANTHER" id="PTHR10694:SF129">
    <property type="entry name" value="LYSINE-SPECIFIC DEMETHYLASE 4B-RELATED"/>
    <property type="match status" value="1"/>
</dbReference>
<keyword evidence="2" id="KW-0808">Transferase</keyword>
<dbReference type="Pfam" id="PF02373">
    <property type="entry name" value="JmjC"/>
    <property type="match status" value="1"/>
</dbReference>
<feature type="domain" description="JmjC" evidence="1">
    <location>
        <begin position="150"/>
        <end position="320"/>
    </location>
</feature>
<dbReference type="SUPFAM" id="SSF51197">
    <property type="entry name" value="Clavaminate synthase-like"/>
    <property type="match status" value="1"/>
</dbReference>
<evidence type="ECO:0000313" key="3">
    <source>
        <dbReference type="Proteomes" id="UP000076858"/>
    </source>
</evidence>
<dbReference type="OrthoDB" id="1678912at2759"/>
<comment type="caution">
    <text evidence="2">The sequence shown here is derived from an EMBL/GenBank/DDBJ whole genome shotgun (WGS) entry which is preliminary data.</text>
</comment>
<reference evidence="2 3" key="1">
    <citation type="submission" date="2016-03" db="EMBL/GenBank/DDBJ databases">
        <title>EvidentialGene: Evidence-directed Construction of Genes on Genomes.</title>
        <authorList>
            <person name="Gilbert D.G."/>
            <person name="Choi J.-H."/>
            <person name="Mockaitis K."/>
            <person name="Colbourne J."/>
            <person name="Pfrender M."/>
        </authorList>
    </citation>
    <scope>NUCLEOTIDE SEQUENCE [LARGE SCALE GENOMIC DNA]</scope>
    <source>
        <strain evidence="2 3">Xinb3</strain>
        <tissue evidence="2">Complete organism</tissue>
    </source>
</reference>
<organism evidence="2 3">
    <name type="scientific">Daphnia magna</name>
    <dbReference type="NCBI Taxonomy" id="35525"/>
    <lineage>
        <taxon>Eukaryota</taxon>
        <taxon>Metazoa</taxon>
        <taxon>Ecdysozoa</taxon>
        <taxon>Arthropoda</taxon>
        <taxon>Crustacea</taxon>
        <taxon>Branchiopoda</taxon>
        <taxon>Diplostraca</taxon>
        <taxon>Cladocera</taxon>
        <taxon>Anomopoda</taxon>
        <taxon>Daphniidae</taxon>
        <taxon>Daphnia</taxon>
    </lineage>
</organism>
<name>A0A164J1C4_9CRUS</name>